<comment type="caution">
    <text evidence="1">The sequence shown here is derived from an EMBL/GenBank/DDBJ whole genome shotgun (WGS) entry which is preliminary data.</text>
</comment>
<dbReference type="Proteomes" id="UP001642520">
    <property type="component" value="Unassembled WGS sequence"/>
</dbReference>
<organism evidence="1 2">
    <name type="scientific">Xylocopa violacea</name>
    <name type="common">Violet carpenter bee</name>
    <name type="synonym">Apis violacea</name>
    <dbReference type="NCBI Taxonomy" id="135666"/>
    <lineage>
        <taxon>Eukaryota</taxon>
        <taxon>Metazoa</taxon>
        <taxon>Ecdysozoa</taxon>
        <taxon>Arthropoda</taxon>
        <taxon>Hexapoda</taxon>
        <taxon>Insecta</taxon>
        <taxon>Pterygota</taxon>
        <taxon>Neoptera</taxon>
        <taxon>Endopterygota</taxon>
        <taxon>Hymenoptera</taxon>
        <taxon>Apocrita</taxon>
        <taxon>Aculeata</taxon>
        <taxon>Apoidea</taxon>
        <taxon>Anthophila</taxon>
        <taxon>Apidae</taxon>
        <taxon>Xylocopa</taxon>
        <taxon>Xylocopa</taxon>
    </lineage>
</organism>
<reference evidence="1 2" key="1">
    <citation type="submission" date="2024-08" db="EMBL/GenBank/DDBJ databases">
        <authorList>
            <person name="Will J Nash"/>
            <person name="Angela Man"/>
            <person name="Seanna McTaggart"/>
            <person name="Kendall Baker"/>
            <person name="Tom Barker"/>
            <person name="Leah Catchpole"/>
            <person name="Alex Durrant"/>
            <person name="Karim Gharbi"/>
            <person name="Naomi Irish"/>
            <person name="Gemy Kaithakottil"/>
            <person name="Debby Ku"/>
            <person name="Aaliyah Providence"/>
            <person name="Felix Shaw"/>
            <person name="David Swarbreck"/>
            <person name="Chris Watkins"/>
            <person name="Ann M. McCartney"/>
            <person name="Giulio Formenti"/>
            <person name="Alice Mouton"/>
            <person name="Noel Vella"/>
            <person name="Bjorn M von Reumont"/>
            <person name="Adriana Vella"/>
            <person name="Wilfried Haerty"/>
        </authorList>
    </citation>
    <scope>NUCLEOTIDE SEQUENCE [LARGE SCALE GENOMIC DNA]</scope>
</reference>
<evidence type="ECO:0008006" key="3">
    <source>
        <dbReference type="Google" id="ProtNLM"/>
    </source>
</evidence>
<name>A0ABP1NJ71_XYLVO</name>
<proteinExistence type="predicted"/>
<accession>A0ABP1NJ71</accession>
<gene>
    <name evidence="1" type="ORF">XYLVIOL_LOCUS3928</name>
</gene>
<protein>
    <recommendedName>
        <fullName evidence="3">Ribosomal protein S10</fullName>
    </recommendedName>
</protein>
<keyword evidence="2" id="KW-1185">Reference proteome</keyword>
<evidence type="ECO:0000313" key="1">
    <source>
        <dbReference type="EMBL" id="CAL7939510.1"/>
    </source>
</evidence>
<dbReference type="EMBL" id="CAXAJV020001290">
    <property type="protein sequence ID" value="CAL7939510.1"/>
    <property type="molecule type" value="Genomic_DNA"/>
</dbReference>
<sequence>MRYPTVVNTIKATKKQVFADIGGSSQLEILHGNLVSSPHKEAARKHRKKFYLFVRRLKLINYHPEFLKTIPEPTFYIPKIPFSSNKLHEGKIFHQKIETSQLSPRIPQTYPRTSVVNSKNPFSSYKLHEGKIFYQKIEISQLSPRIP</sequence>
<evidence type="ECO:0000313" key="2">
    <source>
        <dbReference type="Proteomes" id="UP001642520"/>
    </source>
</evidence>